<dbReference type="Proteomes" id="UP000642748">
    <property type="component" value="Unassembled WGS sequence"/>
</dbReference>
<protein>
    <recommendedName>
        <fullName evidence="3">S-adenosyl methyltransferase</fullName>
    </recommendedName>
</protein>
<dbReference type="InterPro" id="IPR029063">
    <property type="entry name" value="SAM-dependent_MTases_sf"/>
</dbReference>
<dbReference type="Pfam" id="PF04672">
    <property type="entry name" value="Methyltransf_19"/>
    <property type="match status" value="1"/>
</dbReference>
<dbReference type="Gene3D" id="3.40.50.150">
    <property type="entry name" value="Vaccinia Virus protein VP39"/>
    <property type="match status" value="1"/>
</dbReference>
<reference evidence="1" key="1">
    <citation type="submission" date="2021-01" db="EMBL/GenBank/DDBJ databases">
        <title>Whole genome shotgun sequence of Rugosimonospora africana NBRC 104875.</title>
        <authorList>
            <person name="Komaki H."/>
            <person name="Tamura T."/>
        </authorList>
    </citation>
    <scope>NUCLEOTIDE SEQUENCE</scope>
    <source>
        <strain evidence="1">NBRC 104875</strain>
    </source>
</reference>
<dbReference type="InterPro" id="IPR006764">
    <property type="entry name" value="SAM_dep_MeTrfase_SAV2177_type"/>
</dbReference>
<proteinExistence type="predicted"/>
<dbReference type="RefSeq" id="WP_203922020.1">
    <property type="nucleotide sequence ID" value="NZ_BONZ01000067.1"/>
</dbReference>
<gene>
    <name evidence="1" type="ORF">Raf01_66910</name>
</gene>
<evidence type="ECO:0000313" key="1">
    <source>
        <dbReference type="EMBL" id="GIH18519.1"/>
    </source>
</evidence>
<organism evidence="1 2">
    <name type="scientific">Rugosimonospora africana</name>
    <dbReference type="NCBI Taxonomy" id="556532"/>
    <lineage>
        <taxon>Bacteria</taxon>
        <taxon>Bacillati</taxon>
        <taxon>Actinomycetota</taxon>
        <taxon>Actinomycetes</taxon>
        <taxon>Micromonosporales</taxon>
        <taxon>Micromonosporaceae</taxon>
        <taxon>Rugosimonospora</taxon>
    </lineage>
</organism>
<evidence type="ECO:0008006" key="3">
    <source>
        <dbReference type="Google" id="ProtNLM"/>
    </source>
</evidence>
<comment type="caution">
    <text evidence="1">The sequence shown here is derived from an EMBL/GenBank/DDBJ whole genome shotgun (WGS) entry which is preliminary data.</text>
</comment>
<accession>A0A8J3VTZ0</accession>
<dbReference type="EMBL" id="BONZ01000067">
    <property type="protein sequence ID" value="GIH18519.1"/>
    <property type="molecule type" value="Genomic_DNA"/>
</dbReference>
<dbReference type="PIRSF" id="PIRSF017393">
    <property type="entry name" value="MTase_SAV2177"/>
    <property type="match status" value="1"/>
</dbReference>
<dbReference type="AlphaFoldDB" id="A0A8J3VTZ0"/>
<name>A0A8J3VTZ0_9ACTN</name>
<dbReference type="SUPFAM" id="SSF53335">
    <property type="entry name" value="S-adenosyl-L-methionine-dependent methyltransferases"/>
    <property type="match status" value="1"/>
</dbReference>
<keyword evidence="2" id="KW-1185">Reference proteome</keyword>
<sequence>MPNSPHGEQTARYATAARMYDCYLGGVHNFPADQEAAREVMARLPGITASAHANRAFLARAVDFLVGAGVRQFLDFGAGIPAQGSVRSVSGAAIDARAVFVDIDPCAVAQTLELLEGVQWAVAIRGDVRTPQPILAHPEVRRLLDLTRPVGLLLTAVLPFIPDDVQAYGAVAQLVAALPAGSYVAISHGAAETFPPDADACHAAARTYQKYTGSQATARDHAGVRRFFTGLDLVTPGVVCARQWRPESPPALAEGSGHSGLWAGVGMKS</sequence>
<evidence type="ECO:0000313" key="2">
    <source>
        <dbReference type="Proteomes" id="UP000642748"/>
    </source>
</evidence>